<evidence type="ECO:0000256" key="5">
    <source>
        <dbReference type="ARBA" id="ARBA00023136"/>
    </source>
</evidence>
<comment type="subcellular location">
    <subcellularLocation>
        <location evidence="1">Membrane</location>
        <topology evidence="1">Multi-pass membrane protein</topology>
    </subcellularLocation>
</comment>
<keyword evidence="5 7" id="KW-0472">Membrane</keyword>
<reference evidence="8 9" key="1">
    <citation type="submission" date="2022-03" db="EMBL/GenBank/DDBJ databases">
        <authorList>
            <person name="Macdonald S."/>
            <person name="Ahmed S."/>
            <person name="Newling K."/>
        </authorList>
    </citation>
    <scope>NUCLEOTIDE SEQUENCE [LARGE SCALE GENOMIC DNA]</scope>
</reference>
<feature type="transmembrane region" description="Helical" evidence="7">
    <location>
        <begin position="477"/>
        <end position="496"/>
    </location>
</feature>
<dbReference type="Pfam" id="PF00854">
    <property type="entry name" value="PTR2"/>
    <property type="match status" value="1"/>
</dbReference>
<feature type="transmembrane region" description="Helical" evidence="7">
    <location>
        <begin position="58"/>
        <end position="76"/>
    </location>
</feature>
<feature type="transmembrane region" description="Helical" evidence="7">
    <location>
        <begin position="200"/>
        <end position="221"/>
    </location>
</feature>
<feature type="region of interest" description="Disordered" evidence="6">
    <location>
        <begin position="1"/>
        <end position="27"/>
    </location>
</feature>
<dbReference type="GO" id="GO:0016020">
    <property type="term" value="C:membrane"/>
    <property type="evidence" value="ECO:0007669"/>
    <property type="project" value="UniProtKB-SubCell"/>
</dbReference>
<dbReference type="CDD" id="cd17416">
    <property type="entry name" value="MFS_NPF1_2"/>
    <property type="match status" value="1"/>
</dbReference>
<protein>
    <submittedName>
        <fullName evidence="8">Uncharacterized protein</fullName>
    </submittedName>
</protein>
<feature type="transmembrane region" description="Helical" evidence="7">
    <location>
        <begin position="560"/>
        <end position="583"/>
    </location>
</feature>
<sequence>MERKPFEVETTEDHKPYSAVDGGGSDSVDSFDDEQEKLVYRGWKVMPFIIGNETFEKLGIIGTLSNLLIYLTQVFNLKKYTAATIINAFSGTINFGTFLAAFLCDTYFGRYKTLSVAVIACFLGSLAILLTAAVPGLHPTPCGTKSSCEGPSLGQIAFLGLGLLLLVVGAGGIRPCNLAFGADQFNPKSESGKKGINSFFNWYFFTFTFAQMISLTLVVYIQSNVSWTIGLSIPVGLMFLACVIFFAGHKLYVKVKASGSPLAGIARVIAAAIAKRGLKPVKQPWLDLYNHIPRNYANLNLKYTDQFRFLDKAAIMAPEDTLNSDGSASDPWKLCTMQEVEEVKCIIRVIPIWFACAIYSLAISIQGTYPVFQAQQSDRRLGSRGFKIPAATYAVFLMTGMTVFIIFYDRVLVPSLKRVTGLDTGITLLQRIGAGTFFAVLSLLVSGFVEERRRSIALTKQTLGMEPRIGEISSMSAMWLVPQLVLAGIAEAFAAIGQMEFYYKQFPENMRSFAGSIFYVGAGVSSYLASFLISTVHRTTEHSPSGNWLDEDLNKAKLDYFYFMLTGLMFLNMVYFLIVAKFYRYKGSDDKGISAIETNGEETKQPDKNSV</sequence>
<feature type="transmembrane region" description="Helical" evidence="7">
    <location>
        <begin position="388"/>
        <end position="408"/>
    </location>
</feature>
<dbReference type="InterPro" id="IPR000109">
    <property type="entry name" value="POT_fam"/>
</dbReference>
<dbReference type="SUPFAM" id="SSF103473">
    <property type="entry name" value="MFS general substrate transporter"/>
    <property type="match status" value="1"/>
</dbReference>
<accession>A0ABC8LR60</accession>
<evidence type="ECO:0000256" key="4">
    <source>
        <dbReference type="ARBA" id="ARBA00022989"/>
    </source>
</evidence>
<dbReference type="AlphaFoldDB" id="A0ABC8LR60"/>
<feature type="transmembrane region" description="Helical" evidence="7">
    <location>
        <begin position="116"/>
        <end position="136"/>
    </location>
</feature>
<evidence type="ECO:0000256" key="1">
    <source>
        <dbReference type="ARBA" id="ARBA00004141"/>
    </source>
</evidence>
<feature type="transmembrane region" description="Helical" evidence="7">
    <location>
        <begin position="428"/>
        <end position="449"/>
    </location>
</feature>
<organism evidence="8 9">
    <name type="scientific">Eruca vesicaria subsp. sativa</name>
    <name type="common">Garden rocket</name>
    <name type="synonym">Eruca sativa</name>
    <dbReference type="NCBI Taxonomy" id="29727"/>
    <lineage>
        <taxon>Eukaryota</taxon>
        <taxon>Viridiplantae</taxon>
        <taxon>Streptophyta</taxon>
        <taxon>Embryophyta</taxon>
        <taxon>Tracheophyta</taxon>
        <taxon>Spermatophyta</taxon>
        <taxon>Magnoliopsida</taxon>
        <taxon>eudicotyledons</taxon>
        <taxon>Gunneridae</taxon>
        <taxon>Pentapetalae</taxon>
        <taxon>rosids</taxon>
        <taxon>malvids</taxon>
        <taxon>Brassicales</taxon>
        <taxon>Brassicaceae</taxon>
        <taxon>Brassiceae</taxon>
        <taxon>Eruca</taxon>
    </lineage>
</organism>
<feature type="compositionally biased region" description="Basic and acidic residues" evidence="6">
    <location>
        <begin position="1"/>
        <end position="16"/>
    </location>
</feature>
<dbReference type="InterPro" id="IPR036259">
    <property type="entry name" value="MFS_trans_sf"/>
</dbReference>
<comment type="caution">
    <text evidence="8">The sequence shown here is derived from an EMBL/GenBank/DDBJ whole genome shotgun (WGS) entry which is preliminary data.</text>
</comment>
<comment type="similarity">
    <text evidence="2">Belongs to the major facilitator superfamily. Proton-dependent oligopeptide transporter (POT/PTR) (TC 2.A.17) family.</text>
</comment>
<keyword evidence="4 7" id="KW-1133">Transmembrane helix</keyword>
<feature type="transmembrane region" description="Helical" evidence="7">
    <location>
        <begin position="346"/>
        <end position="368"/>
    </location>
</feature>
<evidence type="ECO:0000256" key="6">
    <source>
        <dbReference type="SAM" id="MobiDB-lite"/>
    </source>
</evidence>
<proteinExistence type="inferred from homology"/>
<keyword evidence="3 7" id="KW-0812">Transmembrane</keyword>
<evidence type="ECO:0000256" key="2">
    <source>
        <dbReference type="ARBA" id="ARBA00005982"/>
    </source>
</evidence>
<dbReference type="Proteomes" id="UP001642260">
    <property type="component" value="Unassembled WGS sequence"/>
</dbReference>
<evidence type="ECO:0000256" key="3">
    <source>
        <dbReference type="ARBA" id="ARBA00022692"/>
    </source>
</evidence>
<feature type="transmembrane region" description="Helical" evidence="7">
    <location>
        <begin position="227"/>
        <end position="248"/>
    </location>
</feature>
<evidence type="ECO:0000256" key="7">
    <source>
        <dbReference type="SAM" id="Phobius"/>
    </source>
</evidence>
<dbReference type="PANTHER" id="PTHR11654">
    <property type="entry name" value="OLIGOPEPTIDE TRANSPORTER-RELATED"/>
    <property type="match status" value="1"/>
</dbReference>
<name>A0ABC8LR60_ERUVS</name>
<feature type="transmembrane region" description="Helical" evidence="7">
    <location>
        <begin position="82"/>
        <end position="104"/>
    </location>
</feature>
<evidence type="ECO:0000313" key="8">
    <source>
        <dbReference type="EMBL" id="CAH8385843.1"/>
    </source>
</evidence>
<gene>
    <name evidence="8" type="ORF">ERUC_LOCUS38326</name>
</gene>
<keyword evidence="9" id="KW-1185">Reference proteome</keyword>
<feature type="transmembrane region" description="Helical" evidence="7">
    <location>
        <begin position="517"/>
        <end position="540"/>
    </location>
</feature>
<dbReference type="Gene3D" id="1.20.1250.20">
    <property type="entry name" value="MFS general substrate transporter like domains"/>
    <property type="match status" value="1"/>
</dbReference>
<dbReference type="EMBL" id="CAKOAT010680709">
    <property type="protein sequence ID" value="CAH8385843.1"/>
    <property type="molecule type" value="Genomic_DNA"/>
</dbReference>
<feature type="transmembrane region" description="Helical" evidence="7">
    <location>
        <begin position="156"/>
        <end position="180"/>
    </location>
</feature>
<evidence type="ECO:0000313" key="9">
    <source>
        <dbReference type="Proteomes" id="UP001642260"/>
    </source>
</evidence>